<feature type="compositionally biased region" description="Basic and acidic residues" evidence="1">
    <location>
        <begin position="610"/>
        <end position="621"/>
    </location>
</feature>
<feature type="transmembrane region" description="Helical" evidence="2">
    <location>
        <begin position="85"/>
        <end position="106"/>
    </location>
</feature>
<feature type="compositionally biased region" description="Basic residues" evidence="1">
    <location>
        <begin position="701"/>
        <end position="711"/>
    </location>
</feature>
<accession>A0A498KPN1</accession>
<evidence type="ECO:0000256" key="2">
    <source>
        <dbReference type="SAM" id="Phobius"/>
    </source>
</evidence>
<dbReference type="STRING" id="3750.A0A498KPN1"/>
<feature type="compositionally biased region" description="Basic and acidic residues" evidence="1">
    <location>
        <begin position="660"/>
        <end position="674"/>
    </location>
</feature>
<keyword evidence="2" id="KW-0812">Transmembrane</keyword>
<dbReference type="GO" id="GO:0009534">
    <property type="term" value="C:chloroplast thylakoid"/>
    <property type="evidence" value="ECO:0007669"/>
    <property type="project" value="TreeGrafter"/>
</dbReference>
<feature type="compositionally biased region" description="Polar residues" evidence="1">
    <location>
        <begin position="568"/>
        <end position="592"/>
    </location>
</feature>
<sequence length="772" mass="82002">MAATLSLLRLPTLPQKPTHCLSKIQRSSSIPSKPSNGKDSTKVLITTIDRLKPTSLPLTALTLPFLLDTKASGEFGILEGRTFALIHPIVMGGLFVYTLWAGYLGWQWRRVRTIQEEINELKKQVKPTPVTPEGTPVEAPPSPFALKIQQLTEERKELVKGSYRDKHYNAGSILLAFGVFESVGGGLNTWLRTGKLFPGPHLFAGAAITVLWAAAAALTPAMQKGSETARNLHIALNVINVLLFVWQIPTGWEIVLKPSRPWFRLGSIVRPAPAPAPTPAPMVIPTMRPMVSPPEPTPPPPPPPTTTALPSPPPPPAVAPPPSPPAAVTPPTPPPSVVAPPPPPPAAVAPPPRPATMAPPPRLATVAPPPRPATVAPPPVTTAPPPPPAATKSPPPPVTTASVPSSPVKKAASSSVPSSPASRVSAAPSYSGAPSPSRTKATTSSTTDSVSHSPVYKPQTTTTSPPKPVISAAAISPSSSKPLPPQTYSPPKRTSISSTAREANNYNHQSPKTIRPAVTQTPPQSPKLKPTAPPPSPLTLPPSQLRPNTSDNQTDQPKFPIEAEQKTVLVQQKTIDQQKPNSWFGSFTSGNSKGADFHESPKPISNSHNAKHEGETKERLITRKKSPPSSDHEAAGMRVITIAGENRGAFMELIKSPKKHGSEEHSHYLHKTENGKTLMGTQSDQGSHSSSSDSGGEEGKHKSKDKSHRAWKAAASKPTSTFTNSNVQGINNSIVYNGSLTQHDPGVHLTFSRKPTEEGFEAKSHHANGRHS</sequence>
<evidence type="ECO:0000256" key="1">
    <source>
        <dbReference type="SAM" id="MobiDB-lite"/>
    </source>
</evidence>
<protein>
    <submittedName>
        <fullName evidence="3">Uncharacterized protein</fullName>
    </submittedName>
</protein>
<feature type="region of interest" description="Disordered" evidence="1">
    <location>
        <begin position="274"/>
        <end position="637"/>
    </location>
</feature>
<gene>
    <name evidence="3" type="ORF">DVH24_005438</name>
</gene>
<keyword evidence="2" id="KW-0472">Membrane</keyword>
<organism evidence="3 4">
    <name type="scientific">Malus domestica</name>
    <name type="common">Apple</name>
    <name type="synonym">Pyrus malus</name>
    <dbReference type="NCBI Taxonomy" id="3750"/>
    <lineage>
        <taxon>Eukaryota</taxon>
        <taxon>Viridiplantae</taxon>
        <taxon>Streptophyta</taxon>
        <taxon>Embryophyta</taxon>
        <taxon>Tracheophyta</taxon>
        <taxon>Spermatophyta</taxon>
        <taxon>Magnoliopsida</taxon>
        <taxon>eudicotyledons</taxon>
        <taxon>Gunneridae</taxon>
        <taxon>Pentapetalae</taxon>
        <taxon>rosids</taxon>
        <taxon>fabids</taxon>
        <taxon>Rosales</taxon>
        <taxon>Rosaceae</taxon>
        <taxon>Amygdaloideae</taxon>
        <taxon>Maleae</taxon>
        <taxon>Malus</taxon>
    </lineage>
</organism>
<feature type="compositionally biased region" description="Low complexity" evidence="1">
    <location>
        <begin position="682"/>
        <end position="694"/>
    </location>
</feature>
<evidence type="ECO:0000313" key="3">
    <source>
        <dbReference type="EMBL" id="RXI07665.1"/>
    </source>
</evidence>
<proteinExistence type="predicted"/>
<feature type="transmembrane region" description="Helical" evidence="2">
    <location>
        <begin position="234"/>
        <end position="252"/>
    </location>
</feature>
<dbReference type="PANTHER" id="PTHR34679:SF2">
    <property type="entry name" value="OS02G0122500 PROTEIN"/>
    <property type="match status" value="1"/>
</dbReference>
<dbReference type="EMBL" id="RDQH01000327">
    <property type="protein sequence ID" value="RXI07665.1"/>
    <property type="molecule type" value="Genomic_DNA"/>
</dbReference>
<feature type="region of interest" description="Disordered" evidence="1">
    <location>
        <begin position="654"/>
        <end position="727"/>
    </location>
</feature>
<keyword evidence="2" id="KW-1133">Transmembrane helix</keyword>
<feature type="transmembrane region" description="Helical" evidence="2">
    <location>
        <begin position="170"/>
        <end position="190"/>
    </location>
</feature>
<feature type="compositionally biased region" description="Polar residues" evidence="1">
    <location>
        <begin position="717"/>
        <end position="727"/>
    </location>
</feature>
<feature type="region of interest" description="Disordered" evidence="1">
    <location>
        <begin position="743"/>
        <end position="772"/>
    </location>
</feature>
<feature type="compositionally biased region" description="Pro residues" evidence="1">
    <location>
        <begin position="531"/>
        <end position="540"/>
    </location>
</feature>
<dbReference type="AlphaFoldDB" id="A0A498KPN1"/>
<evidence type="ECO:0000313" key="4">
    <source>
        <dbReference type="Proteomes" id="UP000290289"/>
    </source>
</evidence>
<feature type="compositionally biased region" description="Pro residues" evidence="1">
    <location>
        <begin position="291"/>
        <end position="398"/>
    </location>
</feature>
<feature type="transmembrane region" description="Helical" evidence="2">
    <location>
        <begin position="202"/>
        <end position="222"/>
    </location>
</feature>
<feature type="compositionally biased region" description="Polar residues" evidence="1">
    <location>
        <begin position="492"/>
        <end position="512"/>
    </location>
</feature>
<name>A0A498KPN1_MALDO</name>
<keyword evidence="4" id="KW-1185">Reference proteome</keyword>
<dbReference type="Pfam" id="PF13301">
    <property type="entry name" value="DUF4079"/>
    <property type="match status" value="1"/>
</dbReference>
<dbReference type="Proteomes" id="UP000290289">
    <property type="component" value="Chromosome 1"/>
</dbReference>
<feature type="compositionally biased region" description="Low complexity" evidence="1">
    <location>
        <begin position="399"/>
        <end position="481"/>
    </location>
</feature>
<dbReference type="InterPro" id="IPR025067">
    <property type="entry name" value="DUF4079"/>
</dbReference>
<comment type="caution">
    <text evidence="3">The sequence shown here is derived from an EMBL/GenBank/DDBJ whole genome shotgun (WGS) entry which is preliminary data.</text>
</comment>
<reference evidence="3 4" key="1">
    <citation type="submission" date="2018-10" db="EMBL/GenBank/DDBJ databases">
        <title>A high-quality apple genome assembly.</title>
        <authorList>
            <person name="Hu J."/>
        </authorList>
    </citation>
    <scope>NUCLEOTIDE SEQUENCE [LARGE SCALE GENOMIC DNA]</scope>
    <source>
        <strain evidence="4">cv. HFTH1</strain>
        <tissue evidence="3">Young leaf</tissue>
    </source>
</reference>
<dbReference type="PANTHER" id="PTHR34679">
    <property type="match status" value="1"/>
</dbReference>
<feature type="compositionally biased region" description="Basic and acidic residues" evidence="1">
    <location>
        <begin position="754"/>
        <end position="764"/>
    </location>
</feature>